<dbReference type="Pfam" id="PF00005">
    <property type="entry name" value="ABC_tran"/>
    <property type="match status" value="2"/>
</dbReference>
<dbReference type="PANTHER" id="PTHR42855">
    <property type="entry name" value="ABC TRANSPORTER ATP-BINDING SUBUNIT"/>
    <property type="match status" value="1"/>
</dbReference>
<feature type="compositionally biased region" description="Low complexity" evidence="5">
    <location>
        <begin position="575"/>
        <end position="585"/>
    </location>
</feature>
<comment type="caution">
    <text evidence="7">The sequence shown here is derived from an EMBL/GenBank/DDBJ whole genome shotgun (WGS) entry which is preliminary data.</text>
</comment>
<dbReference type="InterPro" id="IPR003439">
    <property type="entry name" value="ABC_transporter-like_ATP-bd"/>
</dbReference>
<dbReference type="Proteomes" id="UP000241048">
    <property type="component" value="Unassembled WGS sequence"/>
</dbReference>
<gene>
    <name evidence="7" type="ORF">C7U56_00025</name>
</gene>
<evidence type="ECO:0000256" key="4">
    <source>
        <dbReference type="SAM" id="Coils"/>
    </source>
</evidence>
<name>A0A2T3FSZ0_9CLOT</name>
<dbReference type="InterPro" id="IPR032781">
    <property type="entry name" value="ABC_tran_Xtn"/>
</dbReference>
<feature type="domain" description="ABC transporter" evidence="6">
    <location>
        <begin position="328"/>
        <end position="541"/>
    </location>
</feature>
<protein>
    <submittedName>
        <fullName evidence="7">ABC transporter</fullName>
    </submittedName>
</protein>
<dbReference type="GO" id="GO:0005524">
    <property type="term" value="F:ATP binding"/>
    <property type="evidence" value="ECO:0007669"/>
    <property type="project" value="UniProtKB-KW"/>
</dbReference>
<evidence type="ECO:0000259" key="6">
    <source>
        <dbReference type="PROSITE" id="PS50893"/>
    </source>
</evidence>
<reference evidence="7 8" key="1">
    <citation type="submission" date="2018-03" db="EMBL/GenBank/DDBJ databases">
        <title>Lachnoclostridium SNUG30386 gen.nov., sp.nov., isolated from human faeces.</title>
        <authorList>
            <person name="Seo B."/>
            <person name="Jeon K."/>
            <person name="Ko G."/>
        </authorList>
    </citation>
    <scope>NUCLEOTIDE SEQUENCE [LARGE SCALE GENOMIC DNA]</scope>
    <source>
        <strain evidence="7 8">SNUG30386</strain>
    </source>
</reference>
<dbReference type="EMBL" id="PYLO01000001">
    <property type="protein sequence ID" value="PST38396.1"/>
    <property type="molecule type" value="Genomic_DNA"/>
</dbReference>
<dbReference type="Gene3D" id="1.10.287.380">
    <property type="entry name" value="Valyl-tRNA synthetase, C-terminal domain"/>
    <property type="match status" value="1"/>
</dbReference>
<dbReference type="PROSITE" id="PS00211">
    <property type="entry name" value="ABC_TRANSPORTER_1"/>
    <property type="match status" value="1"/>
</dbReference>
<dbReference type="GO" id="GO:0003677">
    <property type="term" value="F:DNA binding"/>
    <property type="evidence" value="ECO:0007669"/>
    <property type="project" value="InterPro"/>
</dbReference>
<sequence length="686" mass="76423">MILSCSNISKAFGTEEILKHVSFHVEDHEKAAIVGINGAGKSTLLKIIVGELAADEGSVTIAKGKTLGYLAQHQDLHSQTTIYDSLLEVKRPILEMEQQIRTLELQMKHAEGEKLETMLNTYSRLNHEFELLNGYAWQSEITGVLKGLGFVEEEFSKPVSELSGGQKTRVSLGKLLLSKPDIILLDEPTNHLDMESIAWLETYLMNYAGTVIIVAHDRYFLDRVVTKIVELDSGIATSFQGNYTAYSEKKAIIRAGVLKAYLNQQQEIRHQEEVITKLKSFNREKSIKRAESREKMLSKMDLLEKPTEINDAMHITLEPCVTSGNDVLSVRELAKSFDGMTLFTNLNFEVKRGERIAIIGNNGTGKTTILKMINGLLTPDNGEIRLGSKVHIGYYDQEHQVLHMDKTLFDELQDTYPDMNNTQIRNVLAAFLFTGDDVFKRIRDLSGGERGRVSLAKLMLSEANFLILDEPTNHLDIASKEILENALVHYTGTVLYVSHDRYFINKTATRILDLTMGTLINYIGNYDYYLEKKETQEKAYLASAAQAASRSAKSSGAGNTGTSSHPTAAAGANPTALSGNGTGTSAASSASAVTAAVQAAASASSGKLDWKQQKEEQTRLRKKQNELKRVEEEIHTLETRDQEIDALLCDETVFSDVPRLMELNKEKEELNAKLEGLYEKWEELAE</sequence>
<dbReference type="InterPro" id="IPR003593">
    <property type="entry name" value="AAA+_ATPase"/>
</dbReference>
<keyword evidence="2" id="KW-0547">Nucleotide-binding</keyword>
<dbReference type="InterPro" id="IPR027417">
    <property type="entry name" value="P-loop_NTPase"/>
</dbReference>
<evidence type="ECO:0000256" key="5">
    <source>
        <dbReference type="SAM" id="MobiDB-lite"/>
    </source>
</evidence>
<feature type="domain" description="ABC transporter" evidence="6">
    <location>
        <begin position="3"/>
        <end position="258"/>
    </location>
</feature>
<proteinExistence type="predicted"/>
<accession>A0A2T3FSZ0</accession>
<dbReference type="RefSeq" id="WP_106999696.1">
    <property type="nucleotide sequence ID" value="NZ_PYLO01000001.1"/>
</dbReference>
<dbReference type="AlphaFoldDB" id="A0A2T3FSZ0"/>
<evidence type="ECO:0000256" key="3">
    <source>
        <dbReference type="ARBA" id="ARBA00022840"/>
    </source>
</evidence>
<keyword evidence="3" id="KW-0067">ATP-binding</keyword>
<dbReference type="FunFam" id="3.40.50.300:FF:000309">
    <property type="entry name" value="ABC transporter ATP-binding protein"/>
    <property type="match status" value="1"/>
</dbReference>
<evidence type="ECO:0000256" key="2">
    <source>
        <dbReference type="ARBA" id="ARBA00022741"/>
    </source>
</evidence>
<feature type="coiled-coil region" evidence="4">
    <location>
        <begin position="613"/>
        <end position="684"/>
    </location>
</feature>
<dbReference type="CDD" id="cd03221">
    <property type="entry name" value="ABCF_EF-3"/>
    <property type="match status" value="2"/>
</dbReference>
<dbReference type="GO" id="GO:0016887">
    <property type="term" value="F:ATP hydrolysis activity"/>
    <property type="evidence" value="ECO:0007669"/>
    <property type="project" value="InterPro"/>
</dbReference>
<dbReference type="InterPro" id="IPR017871">
    <property type="entry name" value="ABC_transporter-like_CS"/>
</dbReference>
<dbReference type="Pfam" id="PF16326">
    <property type="entry name" value="ABC_tran_CTD"/>
    <property type="match status" value="1"/>
</dbReference>
<keyword evidence="1" id="KW-0677">Repeat</keyword>
<evidence type="ECO:0000256" key="1">
    <source>
        <dbReference type="ARBA" id="ARBA00022737"/>
    </source>
</evidence>
<keyword evidence="4" id="KW-0175">Coiled coil</keyword>
<evidence type="ECO:0000313" key="8">
    <source>
        <dbReference type="Proteomes" id="UP000241048"/>
    </source>
</evidence>
<dbReference type="PROSITE" id="PS50893">
    <property type="entry name" value="ABC_TRANSPORTER_2"/>
    <property type="match status" value="2"/>
</dbReference>
<dbReference type="SUPFAM" id="SSF52540">
    <property type="entry name" value="P-loop containing nucleoside triphosphate hydrolases"/>
    <property type="match status" value="2"/>
</dbReference>
<feature type="region of interest" description="Disordered" evidence="5">
    <location>
        <begin position="552"/>
        <end position="585"/>
    </location>
</feature>
<dbReference type="FunFam" id="3.40.50.300:FF:000011">
    <property type="entry name" value="Putative ABC transporter ATP-binding component"/>
    <property type="match status" value="1"/>
</dbReference>
<dbReference type="PANTHER" id="PTHR42855:SF2">
    <property type="entry name" value="DRUG RESISTANCE ABC TRANSPORTER,ATP-BINDING PROTEIN"/>
    <property type="match status" value="1"/>
</dbReference>
<organism evidence="7 8">
    <name type="scientific">Clostridium fessum</name>
    <dbReference type="NCBI Taxonomy" id="2126740"/>
    <lineage>
        <taxon>Bacteria</taxon>
        <taxon>Bacillati</taxon>
        <taxon>Bacillota</taxon>
        <taxon>Clostridia</taxon>
        <taxon>Eubacteriales</taxon>
        <taxon>Clostridiaceae</taxon>
        <taxon>Clostridium</taxon>
    </lineage>
</organism>
<dbReference type="InterPro" id="IPR032524">
    <property type="entry name" value="ABC_tran_C"/>
</dbReference>
<dbReference type="InterPro" id="IPR051309">
    <property type="entry name" value="ABCF_ATPase"/>
</dbReference>
<dbReference type="Pfam" id="PF12848">
    <property type="entry name" value="ABC_tran_Xtn"/>
    <property type="match status" value="1"/>
</dbReference>
<keyword evidence="8" id="KW-1185">Reference proteome</keyword>
<dbReference type="InterPro" id="IPR037118">
    <property type="entry name" value="Val-tRNA_synth_C_sf"/>
</dbReference>
<dbReference type="Gene3D" id="3.40.50.300">
    <property type="entry name" value="P-loop containing nucleotide triphosphate hydrolases"/>
    <property type="match status" value="2"/>
</dbReference>
<dbReference type="SMART" id="SM00382">
    <property type="entry name" value="AAA"/>
    <property type="match status" value="2"/>
</dbReference>
<evidence type="ECO:0000313" key="7">
    <source>
        <dbReference type="EMBL" id="PST38396.1"/>
    </source>
</evidence>